<name>A0AAW9SAF9_9RHOB</name>
<dbReference type="PANTHER" id="PTHR43300">
    <property type="entry name" value="ACETYLTRANSFERASE"/>
    <property type="match status" value="1"/>
</dbReference>
<evidence type="ECO:0000313" key="2">
    <source>
        <dbReference type="EMBL" id="MEN9061871.1"/>
    </source>
</evidence>
<evidence type="ECO:0000313" key="3">
    <source>
        <dbReference type="Proteomes" id="UP001428774"/>
    </source>
</evidence>
<dbReference type="Gene3D" id="2.160.10.10">
    <property type="entry name" value="Hexapeptide repeat proteins"/>
    <property type="match status" value="1"/>
</dbReference>
<dbReference type="Proteomes" id="UP001428774">
    <property type="component" value="Unassembled WGS sequence"/>
</dbReference>
<keyword evidence="3" id="KW-1185">Reference proteome</keyword>
<proteinExistence type="inferred from homology"/>
<organism evidence="2 3">
    <name type="scientific">Ponticoccus litoralis</name>
    <dbReference type="NCBI Taxonomy" id="422297"/>
    <lineage>
        <taxon>Bacteria</taxon>
        <taxon>Pseudomonadati</taxon>
        <taxon>Pseudomonadota</taxon>
        <taxon>Alphaproteobacteria</taxon>
        <taxon>Rhodobacterales</taxon>
        <taxon>Roseobacteraceae</taxon>
        <taxon>Ponticoccus</taxon>
    </lineage>
</organism>
<dbReference type="InterPro" id="IPR001451">
    <property type="entry name" value="Hexapep"/>
</dbReference>
<dbReference type="Gene3D" id="3.40.50.720">
    <property type="entry name" value="NAD(P)-binding Rossmann-like Domain"/>
    <property type="match status" value="1"/>
</dbReference>
<dbReference type="SUPFAM" id="SSF51161">
    <property type="entry name" value="Trimeric LpxA-like enzymes"/>
    <property type="match status" value="1"/>
</dbReference>
<dbReference type="CDD" id="cd03360">
    <property type="entry name" value="LbH_AT_putative"/>
    <property type="match status" value="1"/>
</dbReference>
<dbReference type="Pfam" id="PF00132">
    <property type="entry name" value="Hexapep"/>
    <property type="match status" value="1"/>
</dbReference>
<sequence length="222" mass="24461">MNQQDIVIFGTGNMAQVAAVYIRAHSHLNIVGYTIDHEYRKEDTFDGLPLVSWNDLENLFPPDQVKLLGPLTYQRMNTIRRDRYLEGKSRGYSFASFIHPDCHIYTDKIGDNCLILERNIIQPFSSIGNNVIIWSGNHIGHHAQVGDHVFIASQVGIGGSAVIGNECHLAGQVGVAHGLTLGPRCAVLNGLTLSRSLPEGSVISADLPSIRPFDSSRLYKIL</sequence>
<dbReference type="InterPro" id="IPR020019">
    <property type="entry name" value="AcTrfase_PglD-like"/>
</dbReference>
<protein>
    <submittedName>
        <fullName evidence="2">Acetyltransferase</fullName>
    </submittedName>
</protein>
<accession>A0AAW9SAF9</accession>
<dbReference type="AlphaFoldDB" id="A0AAW9SAF9"/>
<dbReference type="InterPro" id="IPR011004">
    <property type="entry name" value="Trimer_LpxA-like_sf"/>
</dbReference>
<gene>
    <name evidence="2" type="ORF">ABFB10_13465</name>
</gene>
<evidence type="ECO:0000256" key="1">
    <source>
        <dbReference type="ARBA" id="ARBA00007274"/>
    </source>
</evidence>
<comment type="caution">
    <text evidence="2">The sequence shown here is derived from an EMBL/GenBank/DDBJ whole genome shotgun (WGS) entry which is preliminary data.</text>
</comment>
<dbReference type="InterPro" id="IPR050179">
    <property type="entry name" value="Trans_hexapeptide_repeat"/>
</dbReference>
<reference evidence="2 3" key="1">
    <citation type="submission" date="2024-05" db="EMBL/GenBank/DDBJ databases">
        <title>Genome sequence of Ponticoccus litoralis KCCM 90028.</title>
        <authorList>
            <person name="Kim J.M."/>
            <person name="Lee J.K."/>
            <person name="Choi B.J."/>
            <person name="Bayburt H."/>
            <person name="Baek J.H."/>
            <person name="Jeon C.O."/>
        </authorList>
    </citation>
    <scope>NUCLEOTIDE SEQUENCE [LARGE SCALE GENOMIC DNA]</scope>
    <source>
        <strain evidence="2 3">KCCM 90028</strain>
    </source>
</reference>
<dbReference type="PANTHER" id="PTHR43300:SF4">
    <property type="entry name" value="ACYL-[ACYL-CARRIER-PROTEIN]--UDP-N-ACETYLGLUCOSAMINE O-ACYLTRANSFERASE"/>
    <property type="match status" value="1"/>
</dbReference>
<dbReference type="RefSeq" id="WP_347166902.1">
    <property type="nucleotide sequence ID" value="NZ_JBDNCH010000002.1"/>
</dbReference>
<comment type="similarity">
    <text evidence="1">Belongs to the transferase hexapeptide repeat family.</text>
</comment>
<dbReference type="EMBL" id="JBDNCH010000002">
    <property type="protein sequence ID" value="MEN9061871.1"/>
    <property type="molecule type" value="Genomic_DNA"/>
</dbReference>